<keyword evidence="1" id="KW-0812">Transmembrane</keyword>
<proteinExistence type="predicted"/>
<evidence type="ECO:0000313" key="4">
    <source>
        <dbReference type="EMBL" id="KAF4459311.1"/>
    </source>
</evidence>
<dbReference type="OrthoDB" id="3789824at2759"/>
<dbReference type="PANTHER" id="PTHR33112:SF8">
    <property type="entry name" value="HETEROKARYON INCOMPATIBILITY DOMAIN-CONTAINING PROTEIN"/>
    <property type="match status" value="1"/>
</dbReference>
<feature type="chain" id="PRO_5034634120" evidence="2">
    <location>
        <begin position="22"/>
        <end position="826"/>
    </location>
</feature>
<feature type="transmembrane region" description="Helical" evidence="1">
    <location>
        <begin position="86"/>
        <end position="104"/>
    </location>
</feature>
<dbReference type="Pfam" id="PF06985">
    <property type="entry name" value="HET"/>
    <property type="match status" value="1"/>
</dbReference>
<keyword evidence="5" id="KW-1185">Reference proteome</keyword>
<keyword evidence="2" id="KW-0732">Signal</keyword>
<protein>
    <submittedName>
        <fullName evidence="4">Heterokaryon incompatibility</fullName>
    </submittedName>
</protein>
<comment type="caution">
    <text evidence="4">The sequence shown here is derived from an EMBL/GenBank/DDBJ whole genome shotgun (WGS) entry which is preliminary data.</text>
</comment>
<dbReference type="Proteomes" id="UP000554235">
    <property type="component" value="Unassembled WGS sequence"/>
</dbReference>
<sequence>MWSPGLIWTLFSVALVRLRLAQSSASGSGFCFGIVPMCFRWPLAAPGLTALVQCHSDPVYVAQEVGLGIRCPRQWLLGRLPADTCYTPRLVCIWACFCLLLLPGRISLGMPIIDWFIWYSVFLAVFSSGYWGIIGGLGFCALSAGLVLLVRPNNGSSWRFVLFSVALNFLSRMIHLFFCVFYVPDFATILAPSLQLPFRVFMGKYVHVSERDDSRSNLCQSCLQWTAASKLIVPAGRVTLRIVEWHPLGQGLSVGSGSSDSGWPCHLCTLLWHLVDRHGEQTSGSAVSSTSHEQWEVKIWAEDINPPCLHLHQASADSDLHIELAREWLTSCQECHALCNSPRATPDSLPSRLLAIRAPAPGNATPTVRVVQVSSPSCADGAIVYCALSHSWGGSATLRLIKTNQKELTEGVDVKQLSNNIRDAILITHRLGYQYIWVDSLCIVQDDDADWKREAAKMGDIYAGAILTIAATGAESGDQGCFRQRNTDLLTPCELAASSKGHLLPDRIYAVPDDLTDFRDGVDDGPLNHRGRVLQERLLSRRILHYGERMIYWECAYPDGFYGNFIAATEVEPLVAPRNLLQRLLMIGQQMTPPPDATGQDRLVWRAETDSFWKEMRRRIYTGWGDDGDRDNNSSNGANDGLPVNRFRTALERLLATKPAAAPDYGFLSYSACWYTIVEAYTRSQLTFSADRFVAISSMVKRIQQSTGRVYAAGLCEDSLVTDIVWFVPGTPGARVYETLSPRQKETLRDAQRPSTATPMAPTWSWMSVDAAVSIDLLASNADIIFRGKSLITACSVSVKDVDTDSRSKVFNAVESTLIAEGPLLP</sequence>
<accession>A0A8H4KZQ5</accession>
<evidence type="ECO:0000256" key="2">
    <source>
        <dbReference type="SAM" id="SignalP"/>
    </source>
</evidence>
<dbReference type="EMBL" id="JAADYS010002201">
    <property type="protein sequence ID" value="KAF4459311.1"/>
    <property type="molecule type" value="Genomic_DNA"/>
</dbReference>
<feature type="transmembrane region" description="Helical" evidence="1">
    <location>
        <begin position="161"/>
        <end position="183"/>
    </location>
</feature>
<feature type="signal peptide" evidence="2">
    <location>
        <begin position="1"/>
        <end position="21"/>
    </location>
</feature>
<keyword evidence="1" id="KW-0472">Membrane</keyword>
<organism evidence="4 5">
    <name type="scientific">Fusarium albosuccineum</name>
    <dbReference type="NCBI Taxonomy" id="1237068"/>
    <lineage>
        <taxon>Eukaryota</taxon>
        <taxon>Fungi</taxon>
        <taxon>Dikarya</taxon>
        <taxon>Ascomycota</taxon>
        <taxon>Pezizomycotina</taxon>
        <taxon>Sordariomycetes</taxon>
        <taxon>Hypocreomycetidae</taxon>
        <taxon>Hypocreales</taxon>
        <taxon>Nectriaceae</taxon>
        <taxon>Fusarium</taxon>
        <taxon>Fusarium decemcellulare species complex</taxon>
    </lineage>
</organism>
<dbReference type="PANTHER" id="PTHR33112">
    <property type="entry name" value="DOMAIN PROTEIN, PUTATIVE-RELATED"/>
    <property type="match status" value="1"/>
</dbReference>
<dbReference type="InterPro" id="IPR010730">
    <property type="entry name" value="HET"/>
</dbReference>
<evidence type="ECO:0000256" key="1">
    <source>
        <dbReference type="SAM" id="Phobius"/>
    </source>
</evidence>
<gene>
    <name evidence="4" type="ORF">FALBO_13934</name>
</gene>
<reference evidence="4 5" key="1">
    <citation type="submission" date="2020-01" db="EMBL/GenBank/DDBJ databases">
        <title>Identification and distribution of gene clusters putatively required for synthesis of sphingolipid metabolism inhibitors in phylogenetically diverse species of the filamentous fungus Fusarium.</title>
        <authorList>
            <person name="Kim H.-S."/>
            <person name="Busman M."/>
            <person name="Brown D.W."/>
            <person name="Divon H."/>
            <person name="Uhlig S."/>
            <person name="Proctor R.H."/>
        </authorList>
    </citation>
    <scope>NUCLEOTIDE SEQUENCE [LARGE SCALE GENOMIC DNA]</scope>
    <source>
        <strain evidence="4 5">NRRL 20459</strain>
    </source>
</reference>
<dbReference type="AlphaFoldDB" id="A0A8H4KZQ5"/>
<evidence type="ECO:0000313" key="5">
    <source>
        <dbReference type="Proteomes" id="UP000554235"/>
    </source>
</evidence>
<name>A0A8H4KZQ5_9HYPO</name>
<feature type="transmembrane region" description="Helical" evidence="1">
    <location>
        <begin position="116"/>
        <end position="149"/>
    </location>
</feature>
<keyword evidence="1" id="KW-1133">Transmembrane helix</keyword>
<evidence type="ECO:0000259" key="3">
    <source>
        <dbReference type="Pfam" id="PF06985"/>
    </source>
</evidence>
<feature type="domain" description="Heterokaryon incompatibility" evidence="3">
    <location>
        <begin position="385"/>
        <end position="536"/>
    </location>
</feature>